<evidence type="ECO:0000313" key="4">
    <source>
        <dbReference type="Proteomes" id="UP000239898"/>
    </source>
</evidence>
<feature type="chain" id="PRO_5015430456" evidence="2">
    <location>
        <begin position="22"/>
        <end position="205"/>
    </location>
</feature>
<dbReference type="Proteomes" id="UP000239898">
    <property type="component" value="Unassembled WGS sequence"/>
</dbReference>
<feature type="compositionally biased region" description="Low complexity" evidence="1">
    <location>
        <begin position="152"/>
        <end position="172"/>
    </location>
</feature>
<reference evidence="3 4" key="1">
    <citation type="submission" date="2016-08" db="EMBL/GenBank/DDBJ databases">
        <title>Evolution of the type three secretion system and type three effector repertoires in Xanthomonas.</title>
        <authorList>
            <person name="Merda D."/>
            <person name="Briand M."/>
            <person name="Bosis E."/>
            <person name="Rousseau C."/>
            <person name="Portier P."/>
            <person name="Jacques M.-A."/>
            <person name="Fischer-Le Saux M."/>
        </authorList>
    </citation>
    <scope>NUCLEOTIDE SEQUENCE [LARGE SCALE GENOMIC DNA]</scope>
    <source>
        <strain evidence="3 4">CFBP 4691</strain>
    </source>
</reference>
<dbReference type="RefSeq" id="WP_128420568.1">
    <property type="nucleotide sequence ID" value="NZ_CP049017.1"/>
</dbReference>
<dbReference type="AlphaFoldDB" id="A0A2S6ZE71"/>
<keyword evidence="4" id="KW-1185">Reference proteome</keyword>
<feature type="signal peptide" evidence="2">
    <location>
        <begin position="1"/>
        <end position="21"/>
    </location>
</feature>
<name>A0A2S6ZE71_9XANT</name>
<evidence type="ECO:0000256" key="1">
    <source>
        <dbReference type="SAM" id="MobiDB-lite"/>
    </source>
</evidence>
<dbReference type="OrthoDB" id="7061356at2"/>
<sequence>MRLLLSLLFALWALPVARAHAGASLWVDDAAITPAGHCQWESWWRGSGHAAELAAAPACAWASTEVGLTLRHGPGNAATTLALGVKHALRDPEQDGWDAALSLEASAQGRSPRYAENTFNLPLGFALDRQGRSLLHVDLGWSQPRSGRDARAWSAPPAAAGSGSATATANAPRCWPKPVCAMRSAARPAPTRWPGAAVRVRRRSG</sequence>
<dbReference type="EMBL" id="MIGX01000052">
    <property type="protein sequence ID" value="PPT90564.1"/>
    <property type="molecule type" value="Genomic_DNA"/>
</dbReference>
<keyword evidence="2" id="KW-0732">Signal</keyword>
<organism evidence="3 4">
    <name type="scientific">Xanthomonas theicola</name>
    <dbReference type="NCBI Taxonomy" id="56464"/>
    <lineage>
        <taxon>Bacteria</taxon>
        <taxon>Pseudomonadati</taxon>
        <taxon>Pseudomonadota</taxon>
        <taxon>Gammaproteobacteria</taxon>
        <taxon>Lysobacterales</taxon>
        <taxon>Lysobacteraceae</taxon>
        <taxon>Xanthomonas</taxon>
    </lineage>
</organism>
<evidence type="ECO:0000313" key="3">
    <source>
        <dbReference type="EMBL" id="PPT90564.1"/>
    </source>
</evidence>
<comment type="caution">
    <text evidence="3">The sequence shown here is derived from an EMBL/GenBank/DDBJ whole genome shotgun (WGS) entry which is preliminary data.</text>
</comment>
<gene>
    <name evidence="3" type="ORF">XthCFBP4691_11635</name>
</gene>
<feature type="region of interest" description="Disordered" evidence="1">
    <location>
        <begin position="144"/>
        <end position="205"/>
    </location>
</feature>
<evidence type="ECO:0000256" key="2">
    <source>
        <dbReference type="SAM" id="SignalP"/>
    </source>
</evidence>
<accession>A0A2S6ZE71</accession>
<protein>
    <submittedName>
        <fullName evidence="3">Uncharacterized protein</fullName>
    </submittedName>
</protein>
<proteinExistence type="predicted"/>